<dbReference type="EMBL" id="JAACXV010000082">
    <property type="protein sequence ID" value="KAF7284151.1"/>
    <property type="molecule type" value="Genomic_DNA"/>
</dbReference>
<protein>
    <submittedName>
        <fullName evidence="3">Uncharacterized protein</fullName>
    </submittedName>
</protein>
<keyword evidence="1" id="KW-1133">Transmembrane helix</keyword>
<keyword evidence="4" id="KW-1185">Reference proteome</keyword>
<comment type="caution">
    <text evidence="3">The sequence shown here is derived from an EMBL/GenBank/DDBJ whole genome shotgun (WGS) entry which is preliminary data.</text>
</comment>
<feature type="signal peptide" evidence="2">
    <location>
        <begin position="1"/>
        <end position="20"/>
    </location>
</feature>
<sequence length="476" mass="54690">MCILRTVIFFLIFTLYQVNSEDICDNRIYLMPLNTIRVKNYSPKECLQLTFDGNEKLNAPIGLLDLHLTNQQAHNVLNITFSDVKWSKAFLKLSKLGHIQSTFCKSYTIENNELIEGIKASDECFSLANGNLSVPYEIEFRAQLNTDILYRKIIFTSPLPDDLDNSLALSKRAIFYSIDVSSNHELTLKLQPLPAIYNIQYYKVEVFKNKAGFDVLLDVRLLQPGVNTFQYITYNEEGYYYFKVSAINEECPEDSCKKTVSPKIYIRRKYPPLVIGIVGASFMIPFILFIFHMWTRRTQTQDEHDKAKDRLFIVYNQTPEKHYTIVKTLERTLKIIGNLQIVTKANEASHIIYICGTHMFEPDPSTHKLLVTESSKSISNVEIIVVSFPYSTKEIPSYLGKCLKFDLMDDFGKLIQFLNCTVEFEEIPIFKDLSAKVTAAQIQTEPKKITLNMPVIIITEQSDGSDTEAKEMDVLL</sequence>
<dbReference type="AlphaFoldDB" id="A0A834IQM1"/>
<keyword evidence="2" id="KW-0732">Signal</keyword>
<keyword evidence="1" id="KW-0472">Membrane</keyword>
<evidence type="ECO:0000256" key="2">
    <source>
        <dbReference type="SAM" id="SignalP"/>
    </source>
</evidence>
<gene>
    <name evidence="3" type="ORF">GWI33_022508</name>
</gene>
<feature type="transmembrane region" description="Helical" evidence="1">
    <location>
        <begin position="270"/>
        <end position="291"/>
    </location>
</feature>
<reference evidence="3" key="1">
    <citation type="submission" date="2020-08" db="EMBL/GenBank/DDBJ databases">
        <title>Genome sequencing and assembly of the red palm weevil Rhynchophorus ferrugineus.</title>
        <authorList>
            <person name="Dias G.B."/>
            <person name="Bergman C.M."/>
            <person name="Manee M."/>
        </authorList>
    </citation>
    <scope>NUCLEOTIDE SEQUENCE</scope>
    <source>
        <strain evidence="3">AA-2017</strain>
        <tissue evidence="3">Whole larva</tissue>
    </source>
</reference>
<proteinExistence type="predicted"/>
<accession>A0A834IQM1</accession>
<keyword evidence="1" id="KW-0812">Transmembrane</keyword>
<dbReference type="OrthoDB" id="8190413at2759"/>
<name>A0A834IQM1_RHYFE</name>
<evidence type="ECO:0000313" key="3">
    <source>
        <dbReference type="EMBL" id="KAF7284151.1"/>
    </source>
</evidence>
<organism evidence="3 4">
    <name type="scientific">Rhynchophorus ferrugineus</name>
    <name type="common">Red palm weevil</name>
    <name type="synonym">Curculio ferrugineus</name>
    <dbReference type="NCBI Taxonomy" id="354439"/>
    <lineage>
        <taxon>Eukaryota</taxon>
        <taxon>Metazoa</taxon>
        <taxon>Ecdysozoa</taxon>
        <taxon>Arthropoda</taxon>
        <taxon>Hexapoda</taxon>
        <taxon>Insecta</taxon>
        <taxon>Pterygota</taxon>
        <taxon>Neoptera</taxon>
        <taxon>Endopterygota</taxon>
        <taxon>Coleoptera</taxon>
        <taxon>Polyphaga</taxon>
        <taxon>Cucujiformia</taxon>
        <taxon>Curculionidae</taxon>
        <taxon>Dryophthorinae</taxon>
        <taxon>Rhynchophorus</taxon>
    </lineage>
</organism>
<evidence type="ECO:0000256" key="1">
    <source>
        <dbReference type="SAM" id="Phobius"/>
    </source>
</evidence>
<evidence type="ECO:0000313" key="4">
    <source>
        <dbReference type="Proteomes" id="UP000625711"/>
    </source>
</evidence>
<feature type="chain" id="PRO_5032790262" evidence="2">
    <location>
        <begin position="21"/>
        <end position="476"/>
    </location>
</feature>
<dbReference type="Proteomes" id="UP000625711">
    <property type="component" value="Unassembled WGS sequence"/>
</dbReference>